<feature type="region of interest" description="Disordered" evidence="1">
    <location>
        <begin position="12"/>
        <end position="72"/>
    </location>
</feature>
<keyword evidence="4" id="KW-1185">Reference proteome</keyword>
<gene>
    <name evidence="3" type="ORF">CPE01_01940</name>
</gene>
<accession>A0A510USL7</accession>
<evidence type="ECO:0000259" key="2">
    <source>
        <dbReference type="Pfam" id="PF19843"/>
    </source>
</evidence>
<name>A0A510USL7_9CELL</name>
<dbReference type="EMBL" id="BJUA01000001">
    <property type="protein sequence ID" value="GEK16461.1"/>
    <property type="molecule type" value="Genomic_DNA"/>
</dbReference>
<evidence type="ECO:0000313" key="3">
    <source>
        <dbReference type="EMBL" id="GEK16461.1"/>
    </source>
</evidence>
<feature type="compositionally biased region" description="Low complexity" evidence="1">
    <location>
        <begin position="44"/>
        <end position="54"/>
    </location>
</feature>
<protein>
    <recommendedName>
        <fullName evidence="2">DUF6318 domain-containing protein</fullName>
    </recommendedName>
</protein>
<feature type="compositionally biased region" description="Low complexity" evidence="1">
    <location>
        <begin position="24"/>
        <end position="36"/>
    </location>
</feature>
<feature type="domain" description="DUF6318" evidence="2">
    <location>
        <begin position="49"/>
        <end position="196"/>
    </location>
</feature>
<proteinExistence type="predicted"/>
<dbReference type="AlphaFoldDB" id="A0A510USL7"/>
<dbReference type="Pfam" id="PF19843">
    <property type="entry name" value="DUF6318"/>
    <property type="match status" value="1"/>
</dbReference>
<dbReference type="InterPro" id="IPR046281">
    <property type="entry name" value="DUF6318"/>
</dbReference>
<organism evidence="3 4">
    <name type="scientific">Cellulomonas persica</name>
    <dbReference type="NCBI Taxonomy" id="76861"/>
    <lineage>
        <taxon>Bacteria</taxon>
        <taxon>Bacillati</taxon>
        <taxon>Actinomycetota</taxon>
        <taxon>Actinomycetes</taxon>
        <taxon>Micrococcales</taxon>
        <taxon>Cellulomonadaceae</taxon>
        <taxon>Cellulomonas</taxon>
    </lineage>
</organism>
<reference evidence="3 4" key="1">
    <citation type="submission" date="2019-07" db="EMBL/GenBank/DDBJ databases">
        <title>Whole genome shotgun sequence of Cellulomonas persica NBRC 101101.</title>
        <authorList>
            <person name="Hosoyama A."/>
            <person name="Uohara A."/>
            <person name="Ohji S."/>
            <person name="Ichikawa N."/>
        </authorList>
    </citation>
    <scope>NUCLEOTIDE SEQUENCE [LARGE SCALE GENOMIC DNA]</scope>
    <source>
        <strain evidence="3 4">NBRC 101101</strain>
    </source>
</reference>
<dbReference type="Proteomes" id="UP000321386">
    <property type="component" value="Unassembled WGS sequence"/>
</dbReference>
<evidence type="ECO:0000313" key="4">
    <source>
        <dbReference type="Proteomes" id="UP000321386"/>
    </source>
</evidence>
<comment type="caution">
    <text evidence="3">The sequence shown here is derived from an EMBL/GenBank/DDBJ whole genome shotgun (WGS) entry which is preliminary data.</text>
</comment>
<sequence length="205" mass="21438">MTALLLLATLTACTQETPTPPRTQTPGPTVSAGPTSSPSPMPSASPSVAPSSGPNQDVTVEPERPEALQGPATEENAVAVAKYHLALYSYIVATGDLEQWDSLAAKGCRYCASGREVAVAIHEAGNHGVGGAVDLHAGTATLDDDGTFLVDIAFTEYPSQTVSADGALVEDFPDTSEMKATMRLSWSGSKWKVEGVQIDDFDEQQ</sequence>
<evidence type="ECO:0000256" key="1">
    <source>
        <dbReference type="SAM" id="MobiDB-lite"/>
    </source>
</evidence>